<protein>
    <submittedName>
        <fullName evidence="2">YfiR family protein</fullName>
    </submittedName>
</protein>
<proteinExistence type="predicted"/>
<evidence type="ECO:0000313" key="3">
    <source>
        <dbReference type="Proteomes" id="UP001548189"/>
    </source>
</evidence>
<accession>A0ABV2BWQ8</accession>
<reference evidence="2 3" key="1">
    <citation type="submission" date="2024-06" db="EMBL/GenBank/DDBJ databases">
        <authorList>
            <person name="Li F."/>
        </authorList>
    </citation>
    <scope>NUCLEOTIDE SEQUENCE [LARGE SCALE GENOMIC DNA]</scope>
    <source>
        <strain evidence="2 3">GXAS 311</strain>
    </source>
</reference>
<dbReference type="RefSeq" id="WP_353896940.1">
    <property type="nucleotide sequence ID" value="NZ_JBEVCJ010000020.1"/>
</dbReference>
<evidence type="ECO:0000256" key="1">
    <source>
        <dbReference type="SAM" id="SignalP"/>
    </source>
</evidence>
<comment type="caution">
    <text evidence="2">The sequence shown here is derived from an EMBL/GenBank/DDBJ whole genome shotgun (WGS) entry which is preliminary data.</text>
</comment>
<dbReference type="Pfam" id="PF13689">
    <property type="entry name" value="DUF4154"/>
    <property type="match status" value="3"/>
</dbReference>
<gene>
    <name evidence="2" type="ORF">ABVT43_14535</name>
</gene>
<dbReference type="Proteomes" id="UP001548189">
    <property type="component" value="Unassembled WGS sequence"/>
</dbReference>
<keyword evidence="1" id="KW-0732">Signal</keyword>
<evidence type="ECO:0000313" key="2">
    <source>
        <dbReference type="EMBL" id="MET1256355.1"/>
    </source>
</evidence>
<keyword evidence="3" id="KW-1185">Reference proteome</keyword>
<organism evidence="2 3">
    <name type="scientific">Aliikangiella maris</name>
    <dbReference type="NCBI Taxonomy" id="3162458"/>
    <lineage>
        <taxon>Bacteria</taxon>
        <taxon>Pseudomonadati</taxon>
        <taxon>Pseudomonadota</taxon>
        <taxon>Gammaproteobacteria</taxon>
        <taxon>Oceanospirillales</taxon>
        <taxon>Pleioneaceae</taxon>
        <taxon>Aliikangiella</taxon>
    </lineage>
</organism>
<dbReference type="InterPro" id="IPR025293">
    <property type="entry name" value="YfiR/HmsC-like"/>
</dbReference>
<sequence length="493" mass="55998">MVRILLLFFILLPAGSALFASTSERLNKDLAKSLIIRQLLNLVEWDESRVMQKTADDYLLCTYNDTKNAKVFNQYLKGIKIQGRTLTIANRASREQLSMCHAAFMEQPEQGDVDWILSHQLTKNTLFIIEGSQYVTKGFHIGLYLNSQNTFDYELNPDALISSHLIPSRELLKYAKVVASEIADKVNLLRSLINYTEWAESSIKFEKSEEFNLCTFDDHALAAFITYFGDSKTFKGKSLSNRSVKSASQMADCHALIMNNVQDERLVNIIAQRAQQRILLIGNDDALGEKGVHYNLVPKKNQQHLRFEINLVAFKQTGHSPRFELFNSGVVVDKDYPELSRMLFNILVDTTWPKNAANSDNSSIRLCVYEKEPVFENIKLFLSAYQINDRAKSHKQVEVNKITKPTQLNRCQAFLVGDITAKELSELLVDKSQLALLVIAYQLKNGSRAYHYKLKSQPKEILIELDLDKLKMNGFIPAQALLDSVKASEGGEL</sequence>
<name>A0ABV2BWQ8_9GAMM</name>
<dbReference type="EMBL" id="JBEVCJ010000020">
    <property type="protein sequence ID" value="MET1256355.1"/>
    <property type="molecule type" value="Genomic_DNA"/>
</dbReference>
<feature type="signal peptide" evidence="1">
    <location>
        <begin position="1"/>
        <end position="19"/>
    </location>
</feature>
<feature type="chain" id="PRO_5047497666" evidence="1">
    <location>
        <begin position="20"/>
        <end position="493"/>
    </location>
</feature>